<evidence type="ECO:0000256" key="2">
    <source>
        <dbReference type="HAMAP-Rule" id="MF_02087"/>
    </source>
</evidence>
<dbReference type="AlphaFoldDB" id="A0A1C5IYH5"/>
<evidence type="ECO:0000256" key="1">
    <source>
        <dbReference type="ARBA" id="ARBA00022898"/>
    </source>
</evidence>
<dbReference type="HAMAP" id="MF_02087">
    <property type="entry name" value="PLP_homeostasis"/>
    <property type="match status" value="1"/>
</dbReference>
<organism evidence="6 7">
    <name type="scientific">Micromonospora inositola</name>
    <dbReference type="NCBI Taxonomy" id="47865"/>
    <lineage>
        <taxon>Bacteria</taxon>
        <taxon>Bacillati</taxon>
        <taxon>Actinomycetota</taxon>
        <taxon>Actinomycetes</taxon>
        <taxon>Micromonosporales</taxon>
        <taxon>Micromonosporaceae</taxon>
        <taxon>Micromonospora</taxon>
    </lineage>
</organism>
<gene>
    <name evidence="6" type="ORF">GA0070613_3677</name>
</gene>
<evidence type="ECO:0000256" key="4">
    <source>
        <dbReference type="RuleBase" id="RU004514"/>
    </source>
</evidence>
<dbReference type="PANTHER" id="PTHR10146">
    <property type="entry name" value="PROLINE SYNTHETASE CO-TRANSCRIBED BACTERIAL HOMOLOG PROTEIN"/>
    <property type="match status" value="1"/>
</dbReference>
<evidence type="ECO:0000256" key="3">
    <source>
        <dbReference type="PIRSR" id="PIRSR004848-1"/>
    </source>
</evidence>
<dbReference type="GO" id="GO:0030170">
    <property type="term" value="F:pyridoxal phosphate binding"/>
    <property type="evidence" value="ECO:0007669"/>
    <property type="project" value="UniProtKB-UniRule"/>
</dbReference>
<sequence length="250" mass="25899">MTETPATVRPDRRAELATGLARVRARIADACAAAGRDRAEVTLIAVTKTYPAGDVVALAGLGVADVGENRDQEAAGKAAEVAAAGVTPRWHFIGQLQRNKCRSVVRYADVVQSVDSVRLAGALDAAAAAGPDRERPLDVLVQVSIDGDPARGGALPDSVDPDRGLGPVSEAVAGAGALRLGGLMAVAPLGWEPERAFARLAEVAEWFRRRHPAATMLSAGMSGDLETAIGYGATHVRVGSALLGMRPTLR</sequence>
<dbReference type="InterPro" id="IPR011078">
    <property type="entry name" value="PyrdxlP_homeostasis"/>
</dbReference>
<evidence type="ECO:0000259" key="5">
    <source>
        <dbReference type="Pfam" id="PF01168"/>
    </source>
</evidence>
<reference evidence="7" key="1">
    <citation type="submission" date="2016-06" db="EMBL/GenBank/DDBJ databases">
        <authorList>
            <person name="Varghese N."/>
            <person name="Submissions Spin"/>
        </authorList>
    </citation>
    <scope>NUCLEOTIDE SEQUENCE [LARGE SCALE GENOMIC DNA]</scope>
    <source>
        <strain evidence="7">DSM 43819</strain>
    </source>
</reference>
<name>A0A1C5IYH5_9ACTN</name>
<keyword evidence="7" id="KW-1185">Reference proteome</keyword>
<comment type="similarity">
    <text evidence="2 4">Belongs to the pyridoxal phosphate-binding protein YggS/PROSC family.</text>
</comment>
<dbReference type="SUPFAM" id="SSF51419">
    <property type="entry name" value="PLP-binding barrel"/>
    <property type="match status" value="1"/>
</dbReference>
<keyword evidence="1 2" id="KW-0663">Pyridoxal phosphate</keyword>
<dbReference type="Gene3D" id="3.20.20.10">
    <property type="entry name" value="Alanine racemase"/>
    <property type="match status" value="1"/>
</dbReference>
<evidence type="ECO:0000313" key="7">
    <source>
        <dbReference type="Proteomes" id="UP000198221"/>
    </source>
</evidence>
<dbReference type="PANTHER" id="PTHR10146:SF14">
    <property type="entry name" value="PYRIDOXAL PHOSPHATE HOMEOSTASIS PROTEIN"/>
    <property type="match status" value="1"/>
</dbReference>
<protein>
    <recommendedName>
        <fullName evidence="2">Pyridoxal phosphate homeostasis protein</fullName>
        <shortName evidence="2">PLP homeostasis protein</shortName>
    </recommendedName>
</protein>
<dbReference type="OrthoDB" id="9804072at2"/>
<comment type="function">
    <text evidence="2">Pyridoxal 5'-phosphate (PLP)-binding protein, which is involved in PLP homeostasis.</text>
</comment>
<dbReference type="Pfam" id="PF01168">
    <property type="entry name" value="Ala_racemase_N"/>
    <property type="match status" value="1"/>
</dbReference>
<proteinExistence type="inferred from homology"/>
<dbReference type="NCBIfam" id="TIGR00044">
    <property type="entry name" value="YggS family pyridoxal phosphate-dependent enzyme"/>
    <property type="match status" value="1"/>
</dbReference>
<evidence type="ECO:0000313" key="6">
    <source>
        <dbReference type="EMBL" id="SCG63368.1"/>
    </source>
</evidence>
<feature type="domain" description="Alanine racemase N-terminal" evidence="5">
    <location>
        <begin position="24"/>
        <end position="247"/>
    </location>
</feature>
<dbReference type="Proteomes" id="UP000198221">
    <property type="component" value="Chromosome I"/>
</dbReference>
<feature type="modified residue" description="N6-(pyridoxal phosphate)lysine" evidence="2 3">
    <location>
        <position position="48"/>
    </location>
</feature>
<dbReference type="EMBL" id="LT607754">
    <property type="protein sequence ID" value="SCG63368.1"/>
    <property type="molecule type" value="Genomic_DNA"/>
</dbReference>
<dbReference type="RefSeq" id="WP_089013384.1">
    <property type="nucleotide sequence ID" value="NZ_LT607754.1"/>
</dbReference>
<dbReference type="PIRSF" id="PIRSF004848">
    <property type="entry name" value="YBL036c_PLPDEIII"/>
    <property type="match status" value="1"/>
</dbReference>
<comment type="cofactor">
    <cofactor evidence="3">
        <name>pyridoxal 5'-phosphate</name>
        <dbReference type="ChEBI" id="CHEBI:597326"/>
    </cofactor>
</comment>
<dbReference type="InterPro" id="IPR001608">
    <property type="entry name" value="Ala_racemase_N"/>
</dbReference>
<dbReference type="InterPro" id="IPR029066">
    <property type="entry name" value="PLP-binding_barrel"/>
</dbReference>
<dbReference type="PROSITE" id="PS01211">
    <property type="entry name" value="UPF0001"/>
    <property type="match status" value="1"/>
</dbReference>
<accession>A0A1C5IYH5</accession>